<comment type="subunit">
    <text evidence="3">F-type ATPases have 2 components, CF(1) - the catalytic core - and CF(0) - the membrane proton channel.</text>
</comment>
<dbReference type="Pfam" id="PF00895">
    <property type="entry name" value="ATP-synt_8"/>
    <property type="match status" value="1"/>
</dbReference>
<comment type="subcellular location">
    <subcellularLocation>
        <location evidence="1 12">Mitochondrion membrane</location>
        <topology evidence="1 12">Single-pass membrane protein</topology>
    </subcellularLocation>
</comment>
<reference evidence="14" key="1">
    <citation type="submission" date="2021-07" db="EMBL/GenBank/DDBJ databases">
        <authorList>
            <person name="Bai Y."/>
            <person name="Cao Y."/>
        </authorList>
    </citation>
    <scope>NUCLEOTIDE SEQUENCE</scope>
</reference>
<keyword evidence="8 13" id="KW-1133">Transmembrane helix</keyword>
<gene>
    <name evidence="14" type="primary">ATP8</name>
</gene>
<keyword evidence="5 12" id="KW-0138">CF(0)</keyword>
<evidence type="ECO:0000313" key="14">
    <source>
        <dbReference type="EMBL" id="UEP16622.1"/>
    </source>
</evidence>
<keyword evidence="9 12" id="KW-0406">Ion transport</keyword>
<dbReference type="GO" id="GO:0015986">
    <property type="term" value="P:proton motive force-driven ATP synthesis"/>
    <property type="evidence" value="ECO:0007669"/>
    <property type="project" value="InterPro"/>
</dbReference>
<organism evidence="14">
    <name type="scientific">Megalotomus costalis</name>
    <dbReference type="NCBI Taxonomy" id="763254"/>
    <lineage>
        <taxon>Eukaryota</taxon>
        <taxon>Metazoa</taxon>
        <taxon>Ecdysozoa</taxon>
        <taxon>Arthropoda</taxon>
        <taxon>Hexapoda</taxon>
        <taxon>Insecta</taxon>
        <taxon>Pterygota</taxon>
        <taxon>Neoptera</taxon>
        <taxon>Paraneoptera</taxon>
        <taxon>Hemiptera</taxon>
        <taxon>Heteroptera</taxon>
        <taxon>Panheteroptera</taxon>
        <taxon>Pentatomomorpha</taxon>
        <taxon>Coreoidea</taxon>
        <taxon>Alydidae</taxon>
        <taxon>Megalotomus</taxon>
    </lineage>
</organism>
<proteinExistence type="inferred from homology"/>
<dbReference type="AlphaFoldDB" id="A0A8K1VL42"/>
<evidence type="ECO:0000256" key="11">
    <source>
        <dbReference type="ARBA" id="ARBA00023136"/>
    </source>
</evidence>
<name>A0A8K1VL42_9HEMI</name>
<keyword evidence="4 12" id="KW-0813">Transport</keyword>
<evidence type="ECO:0000256" key="9">
    <source>
        <dbReference type="ARBA" id="ARBA00023065"/>
    </source>
</evidence>
<evidence type="ECO:0000256" key="6">
    <source>
        <dbReference type="ARBA" id="ARBA00022692"/>
    </source>
</evidence>
<evidence type="ECO:0000256" key="10">
    <source>
        <dbReference type="ARBA" id="ARBA00023128"/>
    </source>
</evidence>
<geneLocation type="mitochondrion" evidence="14"/>
<evidence type="ECO:0000256" key="1">
    <source>
        <dbReference type="ARBA" id="ARBA00004304"/>
    </source>
</evidence>
<evidence type="ECO:0000256" key="5">
    <source>
        <dbReference type="ARBA" id="ARBA00022547"/>
    </source>
</evidence>
<protein>
    <recommendedName>
        <fullName evidence="12">ATP synthase complex subunit 8</fullName>
    </recommendedName>
</protein>
<dbReference type="GO" id="GO:0045259">
    <property type="term" value="C:proton-transporting ATP synthase complex"/>
    <property type="evidence" value="ECO:0007669"/>
    <property type="project" value="UniProtKB-KW"/>
</dbReference>
<accession>A0A8K1VL42</accession>
<keyword evidence="10 12" id="KW-0496">Mitochondrion</keyword>
<evidence type="ECO:0000256" key="3">
    <source>
        <dbReference type="ARBA" id="ARBA00011291"/>
    </source>
</evidence>
<comment type="similarity">
    <text evidence="2 12">Belongs to the ATPase protein 8 family.</text>
</comment>
<dbReference type="GO" id="GO:0015078">
    <property type="term" value="F:proton transmembrane transporter activity"/>
    <property type="evidence" value="ECO:0007669"/>
    <property type="project" value="InterPro"/>
</dbReference>
<dbReference type="GO" id="GO:0031966">
    <property type="term" value="C:mitochondrial membrane"/>
    <property type="evidence" value="ECO:0007669"/>
    <property type="project" value="UniProtKB-SubCell"/>
</dbReference>
<dbReference type="InterPro" id="IPR001421">
    <property type="entry name" value="ATP8_metazoa"/>
</dbReference>
<evidence type="ECO:0000256" key="13">
    <source>
        <dbReference type="SAM" id="Phobius"/>
    </source>
</evidence>
<keyword evidence="7 12" id="KW-0375">Hydrogen ion transport</keyword>
<evidence type="ECO:0000256" key="7">
    <source>
        <dbReference type="ARBA" id="ARBA00022781"/>
    </source>
</evidence>
<dbReference type="EMBL" id="MZ677327">
    <property type="protein sequence ID" value="UEP16622.1"/>
    <property type="molecule type" value="Genomic_DNA"/>
</dbReference>
<keyword evidence="11 13" id="KW-0472">Membrane</keyword>
<keyword evidence="6 12" id="KW-0812">Transmembrane</keyword>
<sequence>MPQMAPMWWDILYIIFIILFLLINMIIYFNKNLKINYKMINKLNNEEIKWKW</sequence>
<evidence type="ECO:0000256" key="8">
    <source>
        <dbReference type="ARBA" id="ARBA00022989"/>
    </source>
</evidence>
<evidence type="ECO:0000256" key="2">
    <source>
        <dbReference type="ARBA" id="ARBA00008892"/>
    </source>
</evidence>
<evidence type="ECO:0000256" key="4">
    <source>
        <dbReference type="ARBA" id="ARBA00022448"/>
    </source>
</evidence>
<evidence type="ECO:0000256" key="12">
    <source>
        <dbReference type="RuleBase" id="RU003661"/>
    </source>
</evidence>
<feature type="transmembrane region" description="Helical" evidence="13">
    <location>
        <begin position="6"/>
        <end position="29"/>
    </location>
</feature>